<dbReference type="HOGENOM" id="CLU_1162536_0_0_1"/>
<protein>
    <recommendedName>
        <fullName evidence="3">No apical meristem-associated C-terminal domain-containing protein</fullName>
    </recommendedName>
</protein>
<name>A0A0D3AE11_BRAOL</name>
<evidence type="ECO:0000313" key="2">
    <source>
        <dbReference type="Proteomes" id="UP000032141"/>
    </source>
</evidence>
<proteinExistence type="predicted"/>
<evidence type="ECO:0000313" key="1">
    <source>
        <dbReference type="EnsemblPlants" id="Bo1g138470.1"/>
    </source>
</evidence>
<dbReference type="Proteomes" id="UP000032141">
    <property type="component" value="Chromosome C1"/>
</dbReference>
<dbReference type="AlphaFoldDB" id="A0A0D3AE11"/>
<dbReference type="Gramene" id="Bo1g138470.1">
    <property type="protein sequence ID" value="Bo1g138470.1"/>
    <property type="gene ID" value="Bo1g138470"/>
</dbReference>
<organism evidence="1 2">
    <name type="scientific">Brassica oleracea var. oleracea</name>
    <dbReference type="NCBI Taxonomy" id="109376"/>
    <lineage>
        <taxon>Eukaryota</taxon>
        <taxon>Viridiplantae</taxon>
        <taxon>Streptophyta</taxon>
        <taxon>Embryophyta</taxon>
        <taxon>Tracheophyta</taxon>
        <taxon>Spermatophyta</taxon>
        <taxon>Magnoliopsida</taxon>
        <taxon>eudicotyledons</taxon>
        <taxon>Gunneridae</taxon>
        <taxon>Pentapetalae</taxon>
        <taxon>rosids</taxon>
        <taxon>malvids</taxon>
        <taxon>Brassicales</taxon>
        <taxon>Brassicaceae</taxon>
        <taxon>Brassiceae</taxon>
        <taxon>Brassica</taxon>
    </lineage>
</organism>
<reference evidence="1 2" key="1">
    <citation type="journal article" date="2014" name="Genome Biol.">
        <title>Transcriptome and methylome profiling reveals relics of genome dominance in the mesopolyploid Brassica oleracea.</title>
        <authorList>
            <person name="Parkin I.A."/>
            <person name="Koh C."/>
            <person name="Tang H."/>
            <person name="Robinson S.J."/>
            <person name="Kagale S."/>
            <person name="Clarke W.E."/>
            <person name="Town C.D."/>
            <person name="Nixon J."/>
            <person name="Krishnakumar V."/>
            <person name="Bidwell S.L."/>
            <person name="Denoeud F."/>
            <person name="Belcram H."/>
            <person name="Links M.G."/>
            <person name="Just J."/>
            <person name="Clarke C."/>
            <person name="Bender T."/>
            <person name="Huebert T."/>
            <person name="Mason A.S."/>
            <person name="Pires J.C."/>
            <person name="Barker G."/>
            <person name="Moore J."/>
            <person name="Walley P.G."/>
            <person name="Manoli S."/>
            <person name="Batley J."/>
            <person name="Edwards D."/>
            <person name="Nelson M.N."/>
            <person name="Wang X."/>
            <person name="Paterson A.H."/>
            <person name="King G."/>
            <person name="Bancroft I."/>
            <person name="Chalhoub B."/>
            <person name="Sharpe A.G."/>
        </authorList>
    </citation>
    <scope>NUCLEOTIDE SEQUENCE</scope>
    <source>
        <strain evidence="1 2">cv. TO1000</strain>
    </source>
</reference>
<keyword evidence="2" id="KW-1185">Reference proteome</keyword>
<evidence type="ECO:0008006" key="3">
    <source>
        <dbReference type="Google" id="ProtNLM"/>
    </source>
</evidence>
<sequence length="239" mass="27347">MSKSQWLSGRELQHTTRRLLSSLVVKKGKHLSASNVGTSLIIWFVSFVGRLKQQPEREAVVLTIMRCSNWPTKSLEHAWKELRADQKWCELSTEKTVSSSKRRKFEDGSHTGSSQVKENNAGVVDDVTCRPAGVKAAKSRGKKPLVEAKELDVFKTIWEMKKEDLTRKEKLTKMKLLESLVAKQGPLPDYEEDLKIKLIKELMSIVDMSCSVQTWEWKILRRERITDLLCQVSLCSQTS</sequence>
<reference evidence="1" key="2">
    <citation type="submission" date="2015-03" db="UniProtKB">
        <authorList>
            <consortium name="EnsemblPlants"/>
        </authorList>
    </citation>
    <scope>IDENTIFICATION</scope>
</reference>
<accession>A0A0D3AE11</accession>
<dbReference type="EnsemblPlants" id="Bo1g138470.1">
    <property type="protein sequence ID" value="Bo1g138470.1"/>
    <property type="gene ID" value="Bo1g138470"/>
</dbReference>